<dbReference type="EMBL" id="CAEZWM010000163">
    <property type="protein sequence ID" value="CAB4665176.1"/>
    <property type="molecule type" value="Genomic_DNA"/>
</dbReference>
<protein>
    <submittedName>
        <fullName evidence="5">Unannotated protein</fullName>
    </submittedName>
</protein>
<comment type="similarity">
    <text evidence="1">Belongs to the glycosyltransferase 2 family.</text>
</comment>
<dbReference type="Pfam" id="PF00535">
    <property type="entry name" value="Glycos_transf_2"/>
    <property type="match status" value="1"/>
</dbReference>
<dbReference type="SUPFAM" id="SSF53448">
    <property type="entry name" value="Nucleotide-diphospho-sugar transferases"/>
    <property type="match status" value="1"/>
</dbReference>
<evidence type="ECO:0000256" key="1">
    <source>
        <dbReference type="ARBA" id="ARBA00006739"/>
    </source>
</evidence>
<gene>
    <name evidence="5" type="ORF">UFOPK2242_01191</name>
</gene>
<dbReference type="CDD" id="cd06442">
    <property type="entry name" value="DPM1_like"/>
    <property type="match status" value="1"/>
</dbReference>
<name>A0A6J6LTL9_9ZZZZ</name>
<dbReference type="PANTHER" id="PTHR43398">
    <property type="entry name" value="DOLICHOL-PHOSPHATE MANNOSYLTRANSFERASE SUBUNIT 1"/>
    <property type="match status" value="1"/>
</dbReference>
<dbReference type="AlphaFoldDB" id="A0A6J6LTL9"/>
<reference evidence="5" key="1">
    <citation type="submission" date="2020-05" db="EMBL/GenBank/DDBJ databases">
        <authorList>
            <person name="Chiriac C."/>
            <person name="Salcher M."/>
            <person name="Ghai R."/>
            <person name="Kavagutti S V."/>
        </authorList>
    </citation>
    <scope>NUCLEOTIDE SEQUENCE</scope>
</reference>
<dbReference type="GO" id="GO:0016020">
    <property type="term" value="C:membrane"/>
    <property type="evidence" value="ECO:0007669"/>
    <property type="project" value="GOC"/>
</dbReference>
<dbReference type="GO" id="GO:0009247">
    <property type="term" value="P:glycolipid biosynthetic process"/>
    <property type="evidence" value="ECO:0007669"/>
    <property type="project" value="TreeGrafter"/>
</dbReference>
<dbReference type="Gene3D" id="3.90.550.10">
    <property type="entry name" value="Spore Coat Polysaccharide Biosynthesis Protein SpsA, Chain A"/>
    <property type="match status" value="1"/>
</dbReference>
<dbReference type="GO" id="GO:0004582">
    <property type="term" value="F:dolichyl-phosphate beta-D-mannosyltransferase activity"/>
    <property type="evidence" value="ECO:0007669"/>
    <property type="project" value="InterPro"/>
</dbReference>
<organism evidence="5">
    <name type="scientific">freshwater metagenome</name>
    <dbReference type="NCBI Taxonomy" id="449393"/>
    <lineage>
        <taxon>unclassified sequences</taxon>
        <taxon>metagenomes</taxon>
        <taxon>ecological metagenomes</taxon>
    </lineage>
</organism>
<proteinExistence type="inferred from homology"/>
<evidence type="ECO:0000313" key="5">
    <source>
        <dbReference type="EMBL" id="CAB4665176.1"/>
    </source>
</evidence>
<dbReference type="InterPro" id="IPR001173">
    <property type="entry name" value="Glyco_trans_2-like"/>
</dbReference>
<dbReference type="InterPro" id="IPR039528">
    <property type="entry name" value="DPM1-like"/>
</dbReference>
<dbReference type="FunFam" id="3.90.550.10:FF:000122">
    <property type="entry name" value="Dolichol-phosphate mannosyltransferase subunit 1"/>
    <property type="match status" value="1"/>
</dbReference>
<dbReference type="PANTHER" id="PTHR43398:SF1">
    <property type="entry name" value="DOLICHOL-PHOSPHATE MANNOSYLTRANSFERASE SUBUNIT 1"/>
    <property type="match status" value="1"/>
</dbReference>
<evidence type="ECO:0000259" key="4">
    <source>
        <dbReference type="Pfam" id="PF00535"/>
    </source>
</evidence>
<keyword evidence="3" id="KW-0808">Transferase</keyword>
<dbReference type="InterPro" id="IPR029044">
    <property type="entry name" value="Nucleotide-diphossugar_trans"/>
</dbReference>
<keyword evidence="2" id="KW-0328">Glycosyltransferase</keyword>
<evidence type="ECO:0000256" key="3">
    <source>
        <dbReference type="ARBA" id="ARBA00022679"/>
    </source>
</evidence>
<feature type="domain" description="Glycosyltransferase 2-like" evidence="4">
    <location>
        <begin position="6"/>
        <end position="168"/>
    </location>
</feature>
<evidence type="ECO:0000256" key="2">
    <source>
        <dbReference type="ARBA" id="ARBA00022676"/>
    </source>
</evidence>
<sequence>MSRVLLITPTYQEAQNIEEFLKRARAGLPEADILVVDDNSPDGTADLADAAAISLGQIEVLRRPGKAGLGNAYRAGFAIGLARGYEVLVQIDADLSHDPAVLPQLIAALDAGADLAIGSRYVPGGSIPNWPARRRALSKYGNAYTGFMLRTGVADATAGFRAYKAEVLRLIDYSATRSKGYGFQIETAYRVAKTGSKIVEVPITFTDRVRGHSKMSLAVMVEEMIMVSWWGIRDRVLGRNYNSQE</sequence>
<accession>A0A6J6LTL9</accession>